<dbReference type="PROSITE" id="PS50113">
    <property type="entry name" value="PAC"/>
    <property type="match status" value="1"/>
</dbReference>
<feature type="domain" description="Histidine kinase" evidence="9">
    <location>
        <begin position="272"/>
        <end position="491"/>
    </location>
</feature>
<dbReference type="SMART" id="SM00388">
    <property type="entry name" value="HisKA"/>
    <property type="match status" value="1"/>
</dbReference>
<dbReference type="CDD" id="cd00082">
    <property type="entry name" value="HisKA"/>
    <property type="match status" value="1"/>
</dbReference>
<dbReference type="eggNOG" id="COG2205">
    <property type="taxonomic scope" value="Bacteria"/>
</dbReference>
<evidence type="ECO:0000256" key="2">
    <source>
        <dbReference type="ARBA" id="ARBA00012438"/>
    </source>
</evidence>
<evidence type="ECO:0000256" key="5">
    <source>
        <dbReference type="ARBA" id="ARBA00022777"/>
    </source>
</evidence>
<dbReference type="Gene3D" id="3.30.450.20">
    <property type="entry name" value="PAS domain"/>
    <property type="match status" value="1"/>
</dbReference>
<dbReference type="Pfam" id="PF02518">
    <property type="entry name" value="HATPase_c"/>
    <property type="match status" value="1"/>
</dbReference>
<feature type="domain" description="PAC" evidence="11">
    <location>
        <begin position="216"/>
        <end position="268"/>
    </location>
</feature>
<keyword evidence="6" id="KW-0902">Two-component regulatory system</keyword>
<sequence>MILIVDDNQNNLFSLKKLLESKDFQVDTAESGREALGKALKNDYALIILDVQMPEMDGFEVAETLAGYSKTKEIPIIFLSAVNTEKKFITKGYASGGKDYVTKPVDPEILLLKVKTFYNLQEQSIAMKKTQQSLELEVKGRRESQVTMKSQIDHFHLMLESLPQIAFTLNQDGIVDFVNGKWYEYSVSDTLFPETHSDDFDIAEEFARCKKKGKALEMEVRIKNRKSGDFRYHLLRVTPVRDEIGIKNWVGTFTDIDDQKKVEKEKDEFLSIASHELKTPLTSIKAYVQLLDRKLKLEKESAEAGFMVKVHDQIEKLNTLITDLLDVSKIENGKLKINKKPANLENTIKNAIDTILQTHGENTVKIDRHGFIPEILIPFDEIRIEQVLINFLTNAIKYSPQNNQVIVTTFVDEEEQEVKVNVTDFGIGIPDYKQESVFHKFYRVEESSLQFQGMGIGLYICSEIIKQHHGSIGVSSIVDEGSTFYFTLPLN</sequence>
<comment type="catalytic activity">
    <reaction evidence="1">
        <text>ATP + protein L-histidine = ADP + protein N-phospho-L-histidine.</text>
        <dbReference type="EC" id="2.7.13.3"/>
    </reaction>
</comment>
<dbReference type="Pfam" id="PF00072">
    <property type="entry name" value="Response_reg"/>
    <property type="match status" value="1"/>
</dbReference>
<feature type="modified residue" description="4-aspartylphosphate" evidence="8">
    <location>
        <position position="50"/>
    </location>
</feature>
<dbReference type="PROSITE" id="PS50109">
    <property type="entry name" value="HIS_KIN"/>
    <property type="match status" value="1"/>
</dbReference>
<dbReference type="RefSeq" id="WP_034673675.1">
    <property type="nucleotide sequence ID" value="NZ_FPAP01000003.1"/>
</dbReference>
<dbReference type="FunFam" id="3.30.565.10:FF:000006">
    <property type="entry name" value="Sensor histidine kinase WalK"/>
    <property type="match status" value="1"/>
</dbReference>
<dbReference type="PRINTS" id="PR00344">
    <property type="entry name" value="BCTRLSENSOR"/>
</dbReference>
<dbReference type="InterPro" id="IPR000700">
    <property type="entry name" value="PAS-assoc_C"/>
</dbReference>
<dbReference type="Pfam" id="PF00512">
    <property type="entry name" value="HisKA"/>
    <property type="match status" value="1"/>
</dbReference>
<dbReference type="AlphaFoldDB" id="A0A085Z5X5"/>
<evidence type="ECO:0000256" key="7">
    <source>
        <dbReference type="ARBA" id="ARBA00023136"/>
    </source>
</evidence>
<gene>
    <name evidence="12" type="ORF">IX39_04060</name>
</gene>
<dbReference type="InterPro" id="IPR001789">
    <property type="entry name" value="Sig_transdc_resp-reg_receiver"/>
</dbReference>
<comment type="caution">
    <text evidence="12">The sequence shown here is derived from an EMBL/GenBank/DDBJ whole genome shotgun (WGS) entry which is preliminary data.</text>
</comment>
<dbReference type="CDD" id="cd00130">
    <property type="entry name" value="PAS"/>
    <property type="match status" value="1"/>
</dbReference>
<dbReference type="InterPro" id="IPR011006">
    <property type="entry name" value="CheY-like_superfamily"/>
</dbReference>
<dbReference type="InterPro" id="IPR036890">
    <property type="entry name" value="HATPase_C_sf"/>
</dbReference>
<dbReference type="InterPro" id="IPR000014">
    <property type="entry name" value="PAS"/>
</dbReference>
<keyword evidence="13" id="KW-1185">Reference proteome</keyword>
<dbReference type="PANTHER" id="PTHR43547:SF2">
    <property type="entry name" value="HYBRID SIGNAL TRANSDUCTION HISTIDINE KINASE C"/>
    <property type="match status" value="1"/>
</dbReference>
<dbReference type="SUPFAM" id="SSF52172">
    <property type="entry name" value="CheY-like"/>
    <property type="match status" value="1"/>
</dbReference>
<dbReference type="InterPro" id="IPR001610">
    <property type="entry name" value="PAC"/>
</dbReference>
<organism evidence="12 13">
    <name type="scientific">Chryseobacterium formosense</name>
    <dbReference type="NCBI Taxonomy" id="236814"/>
    <lineage>
        <taxon>Bacteria</taxon>
        <taxon>Pseudomonadati</taxon>
        <taxon>Bacteroidota</taxon>
        <taxon>Flavobacteriia</taxon>
        <taxon>Flavobacteriales</taxon>
        <taxon>Weeksellaceae</taxon>
        <taxon>Chryseobacterium group</taxon>
        <taxon>Chryseobacterium</taxon>
    </lineage>
</organism>
<name>A0A085Z5X5_9FLAO</name>
<dbReference type="EC" id="2.7.13.3" evidence="2"/>
<dbReference type="Gene3D" id="3.30.565.10">
    <property type="entry name" value="Histidine kinase-like ATPase, C-terminal domain"/>
    <property type="match status" value="1"/>
</dbReference>
<dbReference type="InterPro" id="IPR004358">
    <property type="entry name" value="Sig_transdc_His_kin-like_C"/>
</dbReference>
<reference evidence="12 13" key="1">
    <citation type="submission" date="2014-07" db="EMBL/GenBank/DDBJ databases">
        <title>Genome of Chryseobacterium formosense LMG 24722.</title>
        <authorList>
            <person name="Pipes S.E."/>
            <person name="Stropko S.J."/>
            <person name="Newman J.D."/>
        </authorList>
    </citation>
    <scope>NUCLEOTIDE SEQUENCE [LARGE SCALE GENOMIC DNA]</scope>
    <source>
        <strain evidence="12 13">LMG 24722</strain>
    </source>
</reference>
<evidence type="ECO:0000256" key="1">
    <source>
        <dbReference type="ARBA" id="ARBA00000085"/>
    </source>
</evidence>
<dbReference type="FunFam" id="1.10.287.130:FF:000001">
    <property type="entry name" value="Two-component sensor histidine kinase"/>
    <property type="match status" value="1"/>
</dbReference>
<dbReference type="InterPro" id="IPR035965">
    <property type="entry name" value="PAS-like_dom_sf"/>
</dbReference>
<dbReference type="STRING" id="236814.IX39_04060"/>
<dbReference type="eggNOG" id="COG3437">
    <property type="taxonomic scope" value="Bacteria"/>
</dbReference>
<dbReference type="PROSITE" id="PS50110">
    <property type="entry name" value="RESPONSE_REGULATORY"/>
    <property type="match status" value="1"/>
</dbReference>
<dbReference type="GO" id="GO:0000155">
    <property type="term" value="F:phosphorelay sensor kinase activity"/>
    <property type="evidence" value="ECO:0007669"/>
    <property type="project" value="InterPro"/>
</dbReference>
<evidence type="ECO:0000256" key="6">
    <source>
        <dbReference type="ARBA" id="ARBA00023012"/>
    </source>
</evidence>
<evidence type="ECO:0000259" key="9">
    <source>
        <dbReference type="PROSITE" id="PS50109"/>
    </source>
</evidence>
<dbReference type="Proteomes" id="UP000028713">
    <property type="component" value="Unassembled WGS sequence"/>
</dbReference>
<dbReference type="SUPFAM" id="SSF55785">
    <property type="entry name" value="PYP-like sensor domain (PAS domain)"/>
    <property type="match status" value="1"/>
</dbReference>
<keyword evidence="7" id="KW-0472">Membrane</keyword>
<evidence type="ECO:0000259" key="10">
    <source>
        <dbReference type="PROSITE" id="PS50110"/>
    </source>
</evidence>
<dbReference type="SMART" id="SM00448">
    <property type="entry name" value="REC"/>
    <property type="match status" value="1"/>
</dbReference>
<evidence type="ECO:0000256" key="4">
    <source>
        <dbReference type="ARBA" id="ARBA00022679"/>
    </source>
</evidence>
<dbReference type="OrthoDB" id="9781208at2"/>
<feature type="domain" description="Response regulatory" evidence="10">
    <location>
        <begin position="1"/>
        <end position="118"/>
    </location>
</feature>
<evidence type="ECO:0000256" key="3">
    <source>
        <dbReference type="ARBA" id="ARBA00022553"/>
    </source>
</evidence>
<dbReference type="InterPro" id="IPR003661">
    <property type="entry name" value="HisK_dim/P_dom"/>
</dbReference>
<dbReference type="EMBL" id="JPRP01000001">
    <property type="protein sequence ID" value="KFE99838.1"/>
    <property type="molecule type" value="Genomic_DNA"/>
</dbReference>
<proteinExistence type="predicted"/>
<protein>
    <recommendedName>
        <fullName evidence="2">histidine kinase</fullName>
        <ecNumber evidence="2">2.7.13.3</ecNumber>
    </recommendedName>
</protein>
<dbReference type="Gene3D" id="1.10.287.130">
    <property type="match status" value="1"/>
</dbReference>
<dbReference type="CDD" id="cd00075">
    <property type="entry name" value="HATPase"/>
    <property type="match status" value="1"/>
</dbReference>
<accession>A0A085Z5X5</accession>
<dbReference type="SMART" id="SM00387">
    <property type="entry name" value="HATPase_c"/>
    <property type="match status" value="1"/>
</dbReference>
<evidence type="ECO:0000313" key="13">
    <source>
        <dbReference type="Proteomes" id="UP000028713"/>
    </source>
</evidence>
<dbReference type="SUPFAM" id="SSF55874">
    <property type="entry name" value="ATPase domain of HSP90 chaperone/DNA topoisomerase II/histidine kinase"/>
    <property type="match status" value="1"/>
</dbReference>
<dbReference type="Gene3D" id="3.40.50.2300">
    <property type="match status" value="1"/>
</dbReference>
<keyword evidence="4" id="KW-0808">Transferase</keyword>
<dbReference type="SMART" id="SM00086">
    <property type="entry name" value="PAC"/>
    <property type="match status" value="1"/>
</dbReference>
<dbReference type="InterPro" id="IPR005467">
    <property type="entry name" value="His_kinase_dom"/>
</dbReference>
<evidence type="ECO:0000256" key="8">
    <source>
        <dbReference type="PROSITE-ProRule" id="PRU00169"/>
    </source>
</evidence>
<evidence type="ECO:0000313" key="12">
    <source>
        <dbReference type="EMBL" id="KFE99838.1"/>
    </source>
</evidence>
<dbReference type="InterPro" id="IPR003594">
    <property type="entry name" value="HATPase_dom"/>
</dbReference>
<keyword evidence="3 8" id="KW-0597">Phosphoprotein</keyword>
<dbReference type="PANTHER" id="PTHR43547">
    <property type="entry name" value="TWO-COMPONENT HISTIDINE KINASE"/>
    <property type="match status" value="1"/>
</dbReference>
<dbReference type="InterPro" id="IPR036097">
    <property type="entry name" value="HisK_dim/P_sf"/>
</dbReference>
<keyword evidence="5 12" id="KW-0418">Kinase</keyword>
<dbReference type="SUPFAM" id="SSF47384">
    <property type="entry name" value="Homodimeric domain of signal transducing histidine kinase"/>
    <property type="match status" value="1"/>
</dbReference>
<dbReference type="NCBIfam" id="TIGR00229">
    <property type="entry name" value="sensory_box"/>
    <property type="match status" value="1"/>
</dbReference>
<evidence type="ECO:0000259" key="11">
    <source>
        <dbReference type="PROSITE" id="PS50113"/>
    </source>
</evidence>